<organism evidence="8 9">
    <name type="scientific">Stereocaulon virgatum</name>
    <dbReference type="NCBI Taxonomy" id="373712"/>
    <lineage>
        <taxon>Eukaryota</taxon>
        <taxon>Fungi</taxon>
        <taxon>Dikarya</taxon>
        <taxon>Ascomycota</taxon>
        <taxon>Pezizomycotina</taxon>
        <taxon>Lecanoromycetes</taxon>
        <taxon>OSLEUM clade</taxon>
        <taxon>Lecanoromycetidae</taxon>
        <taxon>Lecanorales</taxon>
        <taxon>Lecanorineae</taxon>
        <taxon>Stereocaulaceae</taxon>
        <taxon>Stereocaulon</taxon>
    </lineage>
</organism>
<dbReference type="InterPro" id="IPR051947">
    <property type="entry name" value="Sentrin-specific_protease"/>
</dbReference>
<reference evidence="8 9" key="1">
    <citation type="submission" date="2024-09" db="EMBL/GenBank/DDBJ databases">
        <title>Rethinking Asexuality: The Enigmatic Case of Functional Sexual Genes in Lepraria (Stereocaulaceae).</title>
        <authorList>
            <person name="Doellman M."/>
            <person name="Sun Y."/>
            <person name="Barcenas-Pena A."/>
            <person name="Lumbsch H.T."/>
            <person name="Grewe F."/>
        </authorList>
    </citation>
    <scope>NUCLEOTIDE SEQUENCE [LARGE SCALE GENOMIC DNA]</scope>
    <source>
        <strain evidence="8 9">Mercado 3170</strain>
    </source>
</reference>
<sequence>MDALDTLPSASVNFVLLSESPNGSRAPSAHSQGSGPSLRMGRSASSNGSVQEYNSIERLMSSNPRSVKRQRRRNSHNQQQNQDLLAPSTKSDPIDISGDDEMITESKPTTAPHVPHQGTSRKSTSTASVSNTSRILIGSSAGKRSPFFPTSNHISNTQKLSQSLTGKDPEGRLAKKFVQIDGKRRNSDINMSSDLDELQNGGDTVRHLATSRQSSPSKGSHSTVKAASSNELSKGLPESNIKPTDWAKAKPKAWNGFHARDGIGKLREKSPSWAIEIAELSYAGQVVNDAGLGLVYKETSRVYTVESNGKHTSILIQPDKLQSITWGTSGCKARFGFSKTGTEDNTLDIEFRRERDIAELVKKLHTQSLCKTKTRDSAYMDKMFERRRQDFQNYTKAVPRNSLVPYNVRHDASGQALRQTECPASAEAKPHRTGTKLVDTLFDRAAQEHHSEAMERVTRSGPNGLPTEKSIREILGELKPPRRTGLIRQQDQNSHLRRSTRTSGATTGASDDIWAHLEDVPVEEKYSKVHGLGKTWSKPLTYPREGRKKITVEFSDLERLDEGEFLNDNLISFYLRFLEQELVDRKPDVSKRVYFFNTYFYATLTNTHKGKKCFNYEGVQKWTRTVDLFTYDYIIVPINESSHWYLAIICNLPALDRSLETPRDALSSQAEIDRTAARIEHNEFAPPSSSPVIPEHAKEGSAALVEDAEDETAARNSFAEMSLNNGVESFAHHADTEKLRHVEAVDLEADDQEMLDAQLKDDLLGSVAPKTDEIYSEAKAARLTPLAQQQVQDAEDPVEDENDNPKISTGKSKKQKRKSVPPAVTKTDPNKPAIILFDSLGLSRSPTIKTLKEYLHAEAGTKRGGMRFDGGQIKGINAKVPLQTNFSDCGLFLLGYVAKFLEDDPRDFIANIIGRTYETKDWSKLAPSTLRANIRDQVQELHRVQDEERQSARKAGKSQDKNNSKSESSPTRGPADQAKTLGLDPEASEADPLRTPVELPKADLPEPGQDELDAKLSRPESDFDKSTARVTIPSSAIDDIETEETFQDTDKVIDAAAAEINPPRARTSPAVGQDEGQKGRWTEAGTIVLDSQSWRDPSTHGSLEPVIQETHPLSRLPSEIADSQPPAPATRGHLEHSPTESASPLRSEAMQSIEEILGEQGLQRSTTRAQDATGGEAHQVAVEIPIERSGKQNDRSRRGRSTRRNLEKDGAQVIDIIDVDDY</sequence>
<dbReference type="InterPro" id="IPR038765">
    <property type="entry name" value="Papain-like_cys_pep_sf"/>
</dbReference>
<dbReference type="Gene3D" id="1.10.418.20">
    <property type="match status" value="2"/>
</dbReference>
<dbReference type="PANTHER" id="PTHR46896:SF3">
    <property type="entry name" value="FI06413P-RELATED"/>
    <property type="match status" value="1"/>
</dbReference>
<name>A0ABR4A722_9LECA</name>
<feature type="compositionally biased region" description="Basic and acidic residues" evidence="6">
    <location>
        <begin position="943"/>
        <end position="964"/>
    </location>
</feature>
<evidence type="ECO:0000259" key="7">
    <source>
        <dbReference type="PROSITE" id="PS50600"/>
    </source>
</evidence>
<evidence type="ECO:0000256" key="5">
    <source>
        <dbReference type="ARBA" id="ARBA00022801"/>
    </source>
</evidence>
<feature type="compositionally biased region" description="Polar residues" evidence="6">
    <location>
        <begin position="210"/>
        <end position="232"/>
    </location>
</feature>
<proteinExistence type="inferred from homology"/>
<feature type="region of interest" description="Disordered" evidence="6">
    <location>
        <begin position="482"/>
        <end position="509"/>
    </location>
</feature>
<keyword evidence="4" id="KW-0833">Ubl conjugation pathway</keyword>
<feature type="compositionally biased region" description="Basic residues" evidence="6">
    <location>
        <begin position="66"/>
        <end position="75"/>
    </location>
</feature>
<dbReference type="Proteomes" id="UP001590950">
    <property type="component" value="Unassembled WGS sequence"/>
</dbReference>
<feature type="compositionally biased region" description="Polar residues" evidence="6">
    <location>
        <begin position="43"/>
        <end position="65"/>
    </location>
</feature>
<feature type="compositionally biased region" description="Polar residues" evidence="6">
    <location>
        <begin position="1089"/>
        <end position="1101"/>
    </location>
</feature>
<dbReference type="Gene3D" id="3.30.310.130">
    <property type="entry name" value="Ubiquitin-related"/>
    <property type="match status" value="1"/>
</dbReference>
<feature type="compositionally biased region" description="Acidic residues" evidence="6">
    <location>
        <begin position="1038"/>
        <end position="1047"/>
    </location>
</feature>
<feature type="region of interest" description="Disordered" evidence="6">
    <location>
        <begin position="18"/>
        <end position="179"/>
    </location>
</feature>
<evidence type="ECO:0000256" key="1">
    <source>
        <dbReference type="ARBA" id="ARBA00005234"/>
    </source>
</evidence>
<dbReference type="PANTHER" id="PTHR46896">
    <property type="entry name" value="SENTRIN-SPECIFIC PROTEASE"/>
    <property type="match status" value="1"/>
</dbReference>
<comment type="similarity">
    <text evidence="1">Belongs to the peptidase C48 family.</text>
</comment>
<evidence type="ECO:0000313" key="9">
    <source>
        <dbReference type="Proteomes" id="UP001590950"/>
    </source>
</evidence>
<keyword evidence="5" id="KW-0378">Hydrolase</keyword>
<keyword evidence="9" id="KW-1185">Reference proteome</keyword>
<keyword evidence="2" id="KW-0597">Phosphoprotein</keyword>
<evidence type="ECO:0000256" key="2">
    <source>
        <dbReference type="ARBA" id="ARBA00022553"/>
    </source>
</evidence>
<dbReference type="PROSITE" id="PS50600">
    <property type="entry name" value="ULP_PROTEASE"/>
    <property type="match status" value="1"/>
</dbReference>
<feature type="compositionally biased region" description="Polar residues" evidence="6">
    <location>
        <begin position="19"/>
        <end position="35"/>
    </location>
</feature>
<feature type="compositionally biased region" description="Acidic residues" evidence="6">
    <location>
        <begin position="793"/>
        <end position="802"/>
    </location>
</feature>
<dbReference type="Pfam" id="PF02902">
    <property type="entry name" value="Peptidase_C48"/>
    <property type="match status" value="2"/>
</dbReference>
<feature type="region of interest" description="Disordered" evidence="6">
    <location>
        <begin position="785"/>
        <end position="827"/>
    </location>
</feature>
<evidence type="ECO:0000313" key="8">
    <source>
        <dbReference type="EMBL" id="KAL2040701.1"/>
    </source>
</evidence>
<dbReference type="SUPFAM" id="SSF54001">
    <property type="entry name" value="Cysteine proteinases"/>
    <property type="match status" value="1"/>
</dbReference>
<feature type="domain" description="Ubiquitin-like protease family profile" evidence="7">
    <location>
        <begin position="550"/>
        <end position="900"/>
    </location>
</feature>
<dbReference type="EMBL" id="JBEFKJ010000020">
    <property type="protein sequence ID" value="KAL2040701.1"/>
    <property type="molecule type" value="Genomic_DNA"/>
</dbReference>
<comment type="caution">
    <text evidence="8">The sequence shown here is derived from an EMBL/GenBank/DDBJ whole genome shotgun (WGS) entry which is preliminary data.</text>
</comment>
<protein>
    <recommendedName>
        <fullName evidence="7">Ubiquitin-like protease family profile domain-containing protein</fullName>
    </recommendedName>
</protein>
<feature type="region of interest" description="Disordered" evidence="6">
    <location>
        <begin position="207"/>
        <end position="247"/>
    </location>
</feature>
<feature type="region of interest" description="Disordered" evidence="6">
    <location>
        <begin position="943"/>
        <end position="1209"/>
    </location>
</feature>
<dbReference type="InterPro" id="IPR003653">
    <property type="entry name" value="Peptidase_C48_C"/>
</dbReference>
<feature type="compositionally biased region" description="Basic and acidic residues" evidence="6">
    <location>
        <begin position="1185"/>
        <end position="1196"/>
    </location>
</feature>
<evidence type="ECO:0000256" key="3">
    <source>
        <dbReference type="ARBA" id="ARBA00022670"/>
    </source>
</evidence>
<feature type="compositionally biased region" description="Polar residues" evidence="6">
    <location>
        <begin position="148"/>
        <end position="165"/>
    </location>
</feature>
<feature type="compositionally biased region" description="Polar residues" evidence="6">
    <location>
        <begin position="117"/>
        <end position="134"/>
    </location>
</feature>
<keyword evidence="3" id="KW-0645">Protease</keyword>
<evidence type="ECO:0000256" key="6">
    <source>
        <dbReference type="SAM" id="MobiDB-lite"/>
    </source>
</evidence>
<accession>A0ABR4A722</accession>
<feature type="compositionally biased region" description="Basic and acidic residues" evidence="6">
    <location>
        <begin position="1012"/>
        <end position="1027"/>
    </location>
</feature>
<gene>
    <name evidence="8" type="ORF">N7G274_006680</name>
</gene>
<evidence type="ECO:0000256" key="4">
    <source>
        <dbReference type="ARBA" id="ARBA00022786"/>
    </source>
</evidence>